<dbReference type="InterPro" id="IPR011081">
    <property type="entry name" value="Big_4"/>
</dbReference>
<keyword evidence="2 4" id="KW-0378">Hydrolase</keyword>
<dbReference type="Gene3D" id="1.20.1270.90">
    <property type="entry name" value="AF1782-like"/>
    <property type="match status" value="1"/>
</dbReference>
<name>A0AAP5GZ82_PAEAM</name>
<evidence type="ECO:0000259" key="6">
    <source>
        <dbReference type="PROSITE" id="PS50022"/>
    </source>
</evidence>
<evidence type="ECO:0000256" key="4">
    <source>
        <dbReference type="RuleBase" id="RU361192"/>
    </source>
</evidence>
<organism evidence="8 9">
    <name type="scientific">Paenibacillus amylolyticus</name>
    <dbReference type="NCBI Taxonomy" id="1451"/>
    <lineage>
        <taxon>Bacteria</taxon>
        <taxon>Bacillati</taxon>
        <taxon>Bacillota</taxon>
        <taxon>Bacilli</taxon>
        <taxon>Bacillales</taxon>
        <taxon>Paenibacillaceae</taxon>
        <taxon>Paenibacillus</taxon>
    </lineage>
</organism>
<dbReference type="PROSITE" id="PS50022">
    <property type="entry name" value="FA58C_3"/>
    <property type="match status" value="2"/>
</dbReference>
<feature type="compositionally biased region" description="Polar residues" evidence="5">
    <location>
        <begin position="1057"/>
        <end position="1067"/>
    </location>
</feature>
<feature type="region of interest" description="Disordered" evidence="5">
    <location>
        <begin position="825"/>
        <end position="854"/>
    </location>
</feature>
<dbReference type="PANTHER" id="PTHR34983">
    <property type="entry name" value="ARABINOGALACTAN ENDO-BETA-1,4-GALACTANASE A"/>
    <property type="match status" value="1"/>
</dbReference>
<feature type="region of interest" description="Disordered" evidence="5">
    <location>
        <begin position="1016"/>
        <end position="1072"/>
    </location>
</feature>
<comment type="catalytic activity">
    <reaction evidence="4">
        <text>The enzyme specifically hydrolyzes (1-&gt;4)-beta-D-galactosidic linkages in type I arabinogalactans.</text>
        <dbReference type="EC" id="3.2.1.89"/>
    </reaction>
</comment>
<dbReference type="PANTHER" id="PTHR34983:SF2">
    <property type="entry name" value="ENDO-BETA-1,4-GALACTANASE"/>
    <property type="match status" value="1"/>
</dbReference>
<feature type="chain" id="PRO_5042670453" description="Arabinogalactan endo-beta-1,4-galactanase" evidence="4">
    <location>
        <begin position="29"/>
        <end position="1464"/>
    </location>
</feature>
<dbReference type="Gene3D" id="3.20.20.80">
    <property type="entry name" value="Glycosidases"/>
    <property type="match status" value="1"/>
</dbReference>
<feature type="domain" description="SLH" evidence="7">
    <location>
        <begin position="1405"/>
        <end position="1464"/>
    </location>
</feature>
<gene>
    <name evidence="8" type="ORF">J2W91_000484</name>
</gene>
<dbReference type="GO" id="GO:0045490">
    <property type="term" value="P:pectin catabolic process"/>
    <property type="evidence" value="ECO:0007669"/>
    <property type="project" value="TreeGrafter"/>
</dbReference>
<feature type="domain" description="SLH" evidence="7">
    <location>
        <begin position="1273"/>
        <end position="1334"/>
    </location>
</feature>
<feature type="compositionally biased region" description="Low complexity" evidence="5">
    <location>
        <begin position="1021"/>
        <end position="1056"/>
    </location>
</feature>
<dbReference type="EMBL" id="JAVDTR010000001">
    <property type="protein sequence ID" value="MDR6722036.1"/>
    <property type="molecule type" value="Genomic_DNA"/>
</dbReference>
<dbReference type="Pfam" id="PF07532">
    <property type="entry name" value="Big_4"/>
    <property type="match status" value="1"/>
</dbReference>
<dbReference type="InterPro" id="IPR008979">
    <property type="entry name" value="Galactose-bd-like_sf"/>
</dbReference>
<dbReference type="InterPro" id="IPR001119">
    <property type="entry name" value="SLH_dom"/>
</dbReference>
<dbReference type="InterPro" id="IPR017853">
    <property type="entry name" value="GH"/>
</dbReference>
<comment type="caution">
    <text evidence="8">The sequence shown here is derived from an EMBL/GenBank/DDBJ whole genome shotgun (WGS) entry which is preliminary data.</text>
</comment>
<dbReference type="Pfam" id="PF07745">
    <property type="entry name" value="Glyco_hydro_53"/>
    <property type="match status" value="1"/>
</dbReference>
<evidence type="ECO:0000256" key="2">
    <source>
        <dbReference type="ARBA" id="ARBA00022801"/>
    </source>
</evidence>
<evidence type="ECO:0000256" key="3">
    <source>
        <dbReference type="ARBA" id="ARBA00023295"/>
    </source>
</evidence>
<dbReference type="PROSITE" id="PS51272">
    <property type="entry name" value="SLH"/>
    <property type="match status" value="3"/>
</dbReference>
<dbReference type="InterPro" id="IPR000421">
    <property type="entry name" value="FA58C"/>
</dbReference>
<dbReference type="Pfam" id="PF07554">
    <property type="entry name" value="FIVAR"/>
    <property type="match status" value="3"/>
</dbReference>
<evidence type="ECO:0000256" key="1">
    <source>
        <dbReference type="ARBA" id="ARBA00010687"/>
    </source>
</evidence>
<comment type="similarity">
    <text evidence="1 4">Belongs to the glycosyl hydrolase 53 family.</text>
</comment>
<feature type="signal peptide" evidence="4">
    <location>
        <begin position="1"/>
        <end position="28"/>
    </location>
</feature>
<proteinExistence type="inferred from homology"/>
<keyword evidence="4" id="KW-0732">Signal</keyword>
<dbReference type="Proteomes" id="UP001254832">
    <property type="component" value="Unassembled WGS sequence"/>
</dbReference>
<reference evidence="8" key="1">
    <citation type="submission" date="2023-07" db="EMBL/GenBank/DDBJ databases">
        <title>Sorghum-associated microbial communities from plants grown in Nebraska, USA.</title>
        <authorList>
            <person name="Schachtman D."/>
        </authorList>
    </citation>
    <scope>NUCLEOTIDE SEQUENCE</scope>
    <source>
        <strain evidence="8">BE80</strain>
    </source>
</reference>
<evidence type="ECO:0000313" key="8">
    <source>
        <dbReference type="EMBL" id="MDR6722036.1"/>
    </source>
</evidence>
<dbReference type="Gene3D" id="2.60.120.260">
    <property type="entry name" value="Galactose-binding domain-like"/>
    <property type="match status" value="2"/>
</dbReference>
<dbReference type="GO" id="GO:0015926">
    <property type="term" value="F:glucosidase activity"/>
    <property type="evidence" value="ECO:0007669"/>
    <property type="project" value="InterPro"/>
</dbReference>
<accession>A0AAP5GZ82</accession>
<dbReference type="GO" id="GO:0031218">
    <property type="term" value="F:arabinogalactan endo-1,4-beta-galactosidase activity"/>
    <property type="evidence" value="ECO:0007669"/>
    <property type="project" value="UniProtKB-EC"/>
</dbReference>
<feature type="domain" description="F5/8 type C" evidence="6">
    <location>
        <begin position="23"/>
        <end position="166"/>
    </location>
</feature>
<dbReference type="Pfam" id="PF00754">
    <property type="entry name" value="F5_F8_type_C"/>
    <property type="match status" value="2"/>
</dbReference>
<dbReference type="SUPFAM" id="SSF51445">
    <property type="entry name" value="(Trans)glycosidases"/>
    <property type="match status" value="1"/>
</dbReference>
<protein>
    <recommendedName>
        <fullName evidence="4">Arabinogalactan endo-beta-1,4-galactanase</fullName>
        <ecNumber evidence="4">3.2.1.89</ecNumber>
    </recommendedName>
</protein>
<evidence type="ECO:0000259" key="7">
    <source>
        <dbReference type="PROSITE" id="PS51272"/>
    </source>
</evidence>
<dbReference type="SUPFAM" id="SSF49785">
    <property type="entry name" value="Galactose-binding domain-like"/>
    <property type="match status" value="2"/>
</dbReference>
<sequence>MNKRYISSCLVLLMLFCELGLLVQPADAATRVNVALNKEVTVLSEYLEHGSNKGHLVDGKVDTHWTANETATEEAPQWIEIDLDGEFHLNGAEIVLKEQKKIHLDVEVSLDGENWEQVATHREETTEQQLNFDFQTDLVRYVKVTIPFYDQQGAWPTLSEIRVFGQQEGREPENITAYDAVNITTIIGGAPVLPTEIRAQYGADQSGNVAVVWDHIDPEQYKSANTFSVNGHVEGTTIQPTASVTVQGYQDDFIRGVDISTLTAIEDKKGKFLDSNGTERDLLDILKDRGVNYVRIRLWNDPQKSGGYNDKEDVIRLAKRVKEKGMKILLDFHYSDEWAHPGQQLRPKAWEDLTFEQLQQAVYDYTYEVVSEMKEEGAMPDMVQIGNEINSGVLNGYVSTVNQKENVALLQRGVDAVRDLEGDQHVQIMIHLAEGGQADMFDTYFGELEKGKLDYDVIGLSYYPFWHGTFADVQETMNRVSQNYKKDVVIAETSYPFSFKNGDAHGNIIGGPDKLNIGGATFPATVQGQYDAIAGIMDLIAEVPEGRGAGFFYWEPAWIPAGVGWIASEGDAWENQAMFDYDEFPGNGGYSLEGRALPSLDVYKRGMQNVPADRQHLSAAITRAQGLVAADFEEESWQLLAPAIEAAKSVYRMAYTSAGVTQGETNAATESLKQVMDSMEVIPANRALLEAKVTEARTYKESDWSAVTWGIFTKALAHASQVLSDPRATQTDVDAAEKRLHEAISGLSDVDKTKLTLLIGEMQQQNVSSYTHRSWKTLMDALQAAIVVRDKQSAVQSEVNQALETLQQANQGLVRLQALATHKTATASSSAGTGGGQANSPEGAIDGNTTTSWGTNDSIDSGVWWEVDLGEVASVRTIEMSMWSGGIKYKIEVSKDGSKYVKVVDTTSDVIVSTGPRHVLPDQTQARYIKVTITAGPEWVGFMDFEAYGTFPADKSALETTVNSAAKLQQNDYTLASWNEFSKALVHAKSIIQDEEASVQDVSAANEELKAAMHKLERQDSTPGSGQPSQPTQPSQPSEPSQPSQSSSSGSVPSTGNSNAVTPADTNSRPEKGAITVEGILTSNGNYSIRPTAQQLNEAVQSMGAGEQQLKLIANLTDNSKAVSFQLNTNQLAEWVRSQAVKSLDLIVGQTSIRIPLKSIPLQDEQTAGTFDVEVSEGSSLALTESQKATIGNRSILNVNVLMNGKPMVWTDRSIEVVMPNEGELQGSDTVRIVQSITANGEMKPVTYSVTIDKNETIAFKPTQSGSFVITEVRVPLNDLQNHNWAKPEVQNLYGKGIIKGMNATNFVPDGNLTRAQFLQMIIKGIGTSSLPEASVQTPSDVKEGQWYADAVRIGLQMNIIQGRADGTFGANEPISREDMAVMLSRALQSLKQEMDIVAPVAQEENTFEDHTVIAGYAREAVASMQQLGLLNGMSDGTFAPKQTANRAQGAVAVARLMEQLYAE</sequence>
<dbReference type="InterPro" id="IPR011683">
    <property type="entry name" value="Glyco_hydro_53"/>
</dbReference>
<dbReference type="Pfam" id="PF00395">
    <property type="entry name" value="SLH"/>
    <property type="match status" value="3"/>
</dbReference>
<feature type="domain" description="SLH" evidence="7">
    <location>
        <begin position="1335"/>
        <end position="1398"/>
    </location>
</feature>
<dbReference type="Gene3D" id="1.20.1270.70">
    <property type="entry name" value="Designed single chain three-helix bundle"/>
    <property type="match status" value="3"/>
</dbReference>
<evidence type="ECO:0000313" key="9">
    <source>
        <dbReference type="Proteomes" id="UP001254832"/>
    </source>
</evidence>
<feature type="domain" description="F5/8 type C" evidence="6">
    <location>
        <begin position="806"/>
        <end position="950"/>
    </location>
</feature>
<dbReference type="EC" id="3.2.1.89" evidence="4"/>
<keyword evidence="3 4" id="KW-0326">Glycosidase</keyword>
<evidence type="ECO:0000256" key="5">
    <source>
        <dbReference type="SAM" id="MobiDB-lite"/>
    </source>
</evidence>